<proteinExistence type="predicted"/>
<evidence type="ECO:0000256" key="1">
    <source>
        <dbReference type="SAM" id="MobiDB-lite"/>
    </source>
</evidence>
<sequence>MSKYLNVETRDGAGRGEGLIRYGTERRNADRIGGTLTGERRREQQRRKKEYVIIPKQQGITATKKICVHMSKKKRRINKGNPGDRGGGKLPRGESTNDKRKGNNGG</sequence>
<dbReference type="AlphaFoldDB" id="A0A154PKE9"/>
<name>A0A154PKE9_DUFNO</name>
<protein>
    <submittedName>
        <fullName evidence="2">Uncharacterized protein</fullName>
    </submittedName>
</protein>
<reference evidence="2 3" key="1">
    <citation type="submission" date="2015-07" db="EMBL/GenBank/DDBJ databases">
        <title>The genome of Dufourea novaeangliae.</title>
        <authorList>
            <person name="Pan H."/>
            <person name="Kapheim K."/>
        </authorList>
    </citation>
    <scope>NUCLEOTIDE SEQUENCE [LARGE SCALE GENOMIC DNA]</scope>
    <source>
        <strain evidence="2">0120121106</strain>
        <tissue evidence="2">Whole body</tissue>
    </source>
</reference>
<dbReference type="EMBL" id="KQ434944">
    <property type="protein sequence ID" value="KZC12303.1"/>
    <property type="molecule type" value="Genomic_DNA"/>
</dbReference>
<feature type="region of interest" description="Disordered" evidence="1">
    <location>
        <begin position="70"/>
        <end position="106"/>
    </location>
</feature>
<evidence type="ECO:0000313" key="3">
    <source>
        <dbReference type="Proteomes" id="UP000076502"/>
    </source>
</evidence>
<dbReference type="Proteomes" id="UP000076502">
    <property type="component" value="Unassembled WGS sequence"/>
</dbReference>
<organism evidence="2 3">
    <name type="scientific">Dufourea novaeangliae</name>
    <name type="common">Sweat bee</name>
    <dbReference type="NCBI Taxonomy" id="178035"/>
    <lineage>
        <taxon>Eukaryota</taxon>
        <taxon>Metazoa</taxon>
        <taxon>Ecdysozoa</taxon>
        <taxon>Arthropoda</taxon>
        <taxon>Hexapoda</taxon>
        <taxon>Insecta</taxon>
        <taxon>Pterygota</taxon>
        <taxon>Neoptera</taxon>
        <taxon>Endopterygota</taxon>
        <taxon>Hymenoptera</taxon>
        <taxon>Apocrita</taxon>
        <taxon>Aculeata</taxon>
        <taxon>Apoidea</taxon>
        <taxon>Anthophila</taxon>
        <taxon>Halictidae</taxon>
        <taxon>Rophitinae</taxon>
        <taxon>Dufourea</taxon>
    </lineage>
</organism>
<accession>A0A154PKE9</accession>
<feature type="compositionally biased region" description="Basic and acidic residues" evidence="1">
    <location>
        <begin position="91"/>
        <end position="106"/>
    </location>
</feature>
<keyword evidence="3" id="KW-1185">Reference proteome</keyword>
<gene>
    <name evidence="2" type="ORF">WN55_04093</name>
</gene>
<evidence type="ECO:0000313" key="2">
    <source>
        <dbReference type="EMBL" id="KZC12303.1"/>
    </source>
</evidence>